<reference evidence="5 6" key="1">
    <citation type="submission" date="2022-11" db="EMBL/GenBank/DDBJ databases">
        <title>Minimal conservation of predation-associated metabolite biosynthetic gene clusters underscores biosynthetic potential of Myxococcota including descriptions for ten novel species: Archangium lansinium sp. nov., Myxococcus landrumus sp. nov., Nannocystis bai.</title>
        <authorList>
            <person name="Ahearne A."/>
            <person name="Stevens C."/>
            <person name="Dowd S."/>
        </authorList>
    </citation>
    <scope>NUCLEOTIDE SEQUENCE [LARGE SCALE GENOMIC DNA]</scope>
    <source>
        <strain evidence="5 6">RJM3</strain>
    </source>
</reference>
<protein>
    <submittedName>
        <fullName evidence="5">Cupin domain-containing protein</fullName>
    </submittedName>
</protein>
<name>A0ABT5F8I4_9BACT</name>
<dbReference type="Proteomes" id="UP001221411">
    <property type="component" value="Unassembled WGS sequence"/>
</dbReference>
<comment type="caution">
    <text evidence="5">The sequence shown here is derived from an EMBL/GenBank/DDBJ whole genome shotgun (WGS) entry which is preliminary data.</text>
</comment>
<dbReference type="Pfam" id="PF08007">
    <property type="entry name" value="JmjC_2"/>
    <property type="match status" value="1"/>
</dbReference>
<evidence type="ECO:0000259" key="4">
    <source>
        <dbReference type="PROSITE" id="PS51184"/>
    </source>
</evidence>
<comment type="cofactor">
    <cofactor evidence="1">
        <name>Fe(2+)</name>
        <dbReference type="ChEBI" id="CHEBI:29033"/>
    </cofactor>
</comment>
<evidence type="ECO:0000256" key="1">
    <source>
        <dbReference type="ARBA" id="ARBA00001954"/>
    </source>
</evidence>
<dbReference type="PROSITE" id="PS51184">
    <property type="entry name" value="JMJC"/>
    <property type="match status" value="1"/>
</dbReference>
<dbReference type="SUPFAM" id="SSF51197">
    <property type="entry name" value="Clavaminate synthase-like"/>
    <property type="match status" value="1"/>
</dbReference>
<dbReference type="InterPro" id="IPR039994">
    <property type="entry name" value="NO66-like"/>
</dbReference>
<organism evidence="5 6">
    <name type="scientific">Polyangium mundeleinium</name>
    <dbReference type="NCBI Taxonomy" id="2995306"/>
    <lineage>
        <taxon>Bacteria</taxon>
        <taxon>Pseudomonadati</taxon>
        <taxon>Myxococcota</taxon>
        <taxon>Polyangia</taxon>
        <taxon>Polyangiales</taxon>
        <taxon>Polyangiaceae</taxon>
        <taxon>Polyangium</taxon>
    </lineage>
</organism>
<evidence type="ECO:0000313" key="5">
    <source>
        <dbReference type="EMBL" id="MDC0749718.1"/>
    </source>
</evidence>
<dbReference type="EMBL" id="JAQNDO010000001">
    <property type="protein sequence ID" value="MDC0749718.1"/>
    <property type="molecule type" value="Genomic_DNA"/>
</dbReference>
<proteinExistence type="predicted"/>
<dbReference type="InterPro" id="IPR003033">
    <property type="entry name" value="SCP2_sterol-bd_dom"/>
</dbReference>
<keyword evidence="2" id="KW-0479">Metal-binding</keyword>
<dbReference type="Pfam" id="PF02036">
    <property type="entry name" value="SCP2"/>
    <property type="match status" value="1"/>
</dbReference>
<evidence type="ECO:0000256" key="3">
    <source>
        <dbReference type="ARBA" id="ARBA00023004"/>
    </source>
</evidence>
<keyword evidence="3" id="KW-0408">Iron</keyword>
<dbReference type="Gene3D" id="3.30.1050.10">
    <property type="entry name" value="SCP2 sterol-binding domain"/>
    <property type="match status" value="1"/>
</dbReference>
<dbReference type="Gene3D" id="2.60.120.650">
    <property type="entry name" value="Cupin"/>
    <property type="match status" value="1"/>
</dbReference>
<dbReference type="RefSeq" id="WP_271929889.1">
    <property type="nucleotide sequence ID" value="NZ_JAQNDO010000001.1"/>
</dbReference>
<feature type="domain" description="JmjC" evidence="4">
    <location>
        <begin position="101"/>
        <end position="263"/>
    </location>
</feature>
<evidence type="ECO:0000313" key="6">
    <source>
        <dbReference type="Proteomes" id="UP001221411"/>
    </source>
</evidence>
<evidence type="ECO:0000256" key="2">
    <source>
        <dbReference type="ARBA" id="ARBA00022723"/>
    </source>
</evidence>
<keyword evidence="6" id="KW-1185">Reference proteome</keyword>
<dbReference type="PANTHER" id="PTHR13096:SF8">
    <property type="entry name" value="RIBOSOMAL OXYGENASE 1"/>
    <property type="match status" value="1"/>
</dbReference>
<dbReference type="PANTHER" id="PTHR13096">
    <property type="entry name" value="MINA53 MYC INDUCED NUCLEAR ANTIGEN"/>
    <property type="match status" value="1"/>
</dbReference>
<accession>A0ABT5F8I4</accession>
<dbReference type="SUPFAM" id="SSF55718">
    <property type="entry name" value="SCP-like"/>
    <property type="match status" value="1"/>
</dbReference>
<gene>
    <name evidence="5" type="ORF">POL67_50775</name>
</gene>
<dbReference type="InterPro" id="IPR036527">
    <property type="entry name" value="SCP2_sterol-bd_dom_sf"/>
</dbReference>
<dbReference type="InterPro" id="IPR003347">
    <property type="entry name" value="JmjC_dom"/>
</dbReference>
<sequence>MTHARAFPPVDPASFARLFEPLTAEQFVDEYWPERFLHIEGDPERVSSLFHMPELRNPTSLFHTHPEDVQLVFRADPTTTNSFGNVFLPPAKAAVLYQSGMTVSFPNMQRSIPMLGAFTQYLEQLTGVMPGTVDAIGALSRPGMGFNRHFDAIDVLIIQIHGTKKWHISQQPAVRYPTVNHVAGTPIIGELHAYAPPEAASWGADPAPSDLRTVLLRPGSVLFVPRGYWHQTEAGSDESFSVSIGFRTPSCADIVLRELHRRLLAHAEWRRPVPGGSGGPAHRTTERALRQMEALLAALDTAVGPMRATDVLPTRPTFESASQVCQRMRETFVPEATSGLSLIAQFRLIAGQQPEAFYIELADGIMQISEGEHPSPSLRISSSLADFLQFAASPADGPALLEQGRLQVHPMDMKVLGGLLGSFAMFR</sequence>